<protein>
    <submittedName>
        <fullName evidence="2">Unannotated protein</fullName>
    </submittedName>
</protein>
<accession>A0A6J7PR92</accession>
<organism evidence="2">
    <name type="scientific">freshwater metagenome</name>
    <dbReference type="NCBI Taxonomy" id="449393"/>
    <lineage>
        <taxon>unclassified sequences</taxon>
        <taxon>metagenomes</taxon>
        <taxon>ecological metagenomes</taxon>
    </lineage>
</organism>
<feature type="compositionally biased region" description="Basic and acidic residues" evidence="1">
    <location>
        <begin position="48"/>
        <end position="57"/>
    </location>
</feature>
<reference evidence="2" key="1">
    <citation type="submission" date="2020-05" db="EMBL/GenBank/DDBJ databases">
        <authorList>
            <person name="Chiriac C."/>
            <person name="Salcher M."/>
            <person name="Ghai R."/>
            <person name="Kavagutti S V."/>
        </authorList>
    </citation>
    <scope>NUCLEOTIDE SEQUENCE</scope>
</reference>
<sequence>MQRCPWAQAPHTPQRLDRDWRTCGHHEPNCAERRQGSGCRADHVRERCGRGEHHRGPDTGTCLVERTRGERGGRGDVHVGEAGHHAEGGPKHSEGGECCNKAVCRRDAVHPPERVTLRAQLTVGVTHTLGRAGGARGEHHGGGISGLRLGKGEACDICRCPVCTQRAQRQHLRARRPAKHTSRSDRLGGPDHVAHSGRAHRSTEAVQAQPAVGDHSHGADSPARVHCRQEVDSGWNEHGNPISRTHTARAHGGGEPRNTAGEGGPRDTLVRRRIAHGRRVQRRVRHDLGPQGSVRRRRVGPLCGSPGLLDTDTDIGRLPRSDRCLNIRGDRHLQHCEVPGATETVQSHIAETPEEVLGEVIVEHRVTRTPHQTDRDVEAAETGCDRGERCCRRMPIVEGHVAHEFRHRLP</sequence>
<feature type="compositionally biased region" description="Basic residues" evidence="1">
    <location>
        <begin position="171"/>
        <end position="181"/>
    </location>
</feature>
<evidence type="ECO:0000256" key="1">
    <source>
        <dbReference type="SAM" id="MobiDB-lite"/>
    </source>
</evidence>
<feature type="compositionally biased region" description="Basic and acidic residues" evidence="1">
    <location>
        <begin position="65"/>
        <end position="95"/>
    </location>
</feature>
<name>A0A6J7PR92_9ZZZZ</name>
<feature type="region of interest" description="Disordered" evidence="1">
    <location>
        <begin position="48"/>
        <end position="95"/>
    </location>
</feature>
<feature type="compositionally biased region" description="Basic and acidic residues" evidence="1">
    <location>
        <begin position="182"/>
        <end position="194"/>
    </location>
</feature>
<proteinExistence type="predicted"/>
<feature type="region of interest" description="Disordered" evidence="1">
    <location>
        <begin position="171"/>
        <end position="268"/>
    </location>
</feature>
<gene>
    <name evidence="2" type="ORF">UFOPK3954_02158</name>
</gene>
<evidence type="ECO:0000313" key="2">
    <source>
        <dbReference type="EMBL" id="CAB5008080.1"/>
    </source>
</evidence>
<dbReference type="AlphaFoldDB" id="A0A6J7PR92"/>
<dbReference type="EMBL" id="CAFBON010000297">
    <property type="protein sequence ID" value="CAB5008080.1"/>
    <property type="molecule type" value="Genomic_DNA"/>
</dbReference>